<proteinExistence type="predicted"/>
<sequence length="553" mass="61697">MATKEIRTSLMAAYAAALRVSDEMPGDIPSLIAKTYFLHFGRNMPKKPTAEASAELDMLSTAESLSEMLDAVPSLRPEAQDLLDKVVDVLSAGPQLSMNIPLKADEQLPETVYTLLQGTIWALLMEAGANPRLAIPPSSARMTRQRLNSGKYFLPGAREHWFLCKKFFFTQHVAEKDQDETACIYTTNLHAFTIRMTYAGRMFYKEIGPDLDADAKMIRVRVPPIVDVHSDGISHNVIVTAKGVYSLDDIPAFMVMPELDIEYVLSRPRRVSLDKCPDVAAYEKGLGPWEKHKLVVWVKFGAYLFILTPVGLVVGRNSDTLSLAFFGIFRSFPLTLFWVDLPKSFVPYDNILSFPNLTVLSMGDRQMISGSNTHGQLGLGHTNSISSQNDRLPTDFVEAPFRIDQVVTTGLCTIFQSGSTFLFSGLVPEHIASSALLPGSSRGDSCTTATALTFPCPVKRLSAHVNDLLWVSEGHSTWVHGSFNYSRMEFDFEIDKIGYGYDDDLVFFHSDLGDWFRMHRDERAVQLDTVICEADMEAVFPVQYINTHNTTQS</sequence>
<comment type="caution">
    <text evidence="1">The sequence shown here is derived from an EMBL/GenBank/DDBJ whole genome shotgun (WGS) entry which is preliminary data.</text>
</comment>
<accession>A0A8J6E6G2</accession>
<organism evidence="1 2">
    <name type="scientific">Carpediemonas membranifera</name>
    <dbReference type="NCBI Taxonomy" id="201153"/>
    <lineage>
        <taxon>Eukaryota</taxon>
        <taxon>Metamonada</taxon>
        <taxon>Carpediemonas-like organisms</taxon>
        <taxon>Carpediemonas</taxon>
    </lineage>
</organism>
<reference evidence="1" key="1">
    <citation type="submission" date="2021-05" db="EMBL/GenBank/DDBJ databases">
        <title>A free-living protist that lacks canonical eukaryotic 1 DNA replication and segregation systems.</title>
        <authorList>
            <person name="Salas-Leiva D.E."/>
            <person name="Tromer E.C."/>
            <person name="Curtis B.A."/>
            <person name="Jerlstrom-Hultqvist J."/>
            <person name="Kolisko M."/>
            <person name="Yi Z."/>
            <person name="Salas-Leiva J.S."/>
            <person name="Gallot-Lavallee L."/>
            <person name="Kops G.J.P.L."/>
            <person name="Archibald J.M."/>
            <person name="Simpson A.G.B."/>
            <person name="Roger A.J."/>
        </authorList>
    </citation>
    <scope>NUCLEOTIDE SEQUENCE</scope>
    <source>
        <strain evidence="1">BICM</strain>
    </source>
</reference>
<evidence type="ECO:0000313" key="1">
    <source>
        <dbReference type="EMBL" id="KAG9389530.1"/>
    </source>
</evidence>
<keyword evidence="2" id="KW-1185">Reference proteome</keyword>
<dbReference type="AlphaFoldDB" id="A0A8J6E6G2"/>
<gene>
    <name evidence="1" type="ORF">J8273_8823</name>
</gene>
<protein>
    <submittedName>
        <fullName evidence="1">Uncharacterized protein</fullName>
    </submittedName>
</protein>
<dbReference type="EMBL" id="JAHDYR010000069">
    <property type="protein sequence ID" value="KAG9389530.1"/>
    <property type="molecule type" value="Genomic_DNA"/>
</dbReference>
<name>A0A8J6E6G2_9EUKA</name>
<evidence type="ECO:0000313" key="2">
    <source>
        <dbReference type="Proteomes" id="UP000717585"/>
    </source>
</evidence>
<dbReference type="Proteomes" id="UP000717585">
    <property type="component" value="Unassembled WGS sequence"/>
</dbReference>